<dbReference type="RefSeq" id="WP_074718241.1">
    <property type="nucleotide sequence ID" value="NZ_FNPG01000021.1"/>
</dbReference>
<evidence type="ECO:0008006" key="3">
    <source>
        <dbReference type="Google" id="ProtNLM"/>
    </source>
</evidence>
<dbReference type="Proteomes" id="UP000183918">
    <property type="component" value="Unassembled WGS sequence"/>
</dbReference>
<evidence type="ECO:0000313" key="1">
    <source>
        <dbReference type="EMBL" id="SDY54797.1"/>
    </source>
</evidence>
<accession>A0A1H3KRJ9</accession>
<evidence type="ECO:0000313" key="2">
    <source>
        <dbReference type="Proteomes" id="UP000183918"/>
    </source>
</evidence>
<gene>
    <name evidence="1" type="ORF">SAMN02910414_01812</name>
</gene>
<dbReference type="STRING" id="1122142.SAMN02910414_01812"/>
<name>A0A1H3KRJ9_9FIRM</name>
<organism evidence="1 2">
    <name type="scientific">Lachnobacterium bovis DSM 14045</name>
    <dbReference type="NCBI Taxonomy" id="1122142"/>
    <lineage>
        <taxon>Bacteria</taxon>
        <taxon>Bacillati</taxon>
        <taxon>Bacillota</taxon>
        <taxon>Clostridia</taxon>
        <taxon>Lachnospirales</taxon>
        <taxon>Lachnospiraceae</taxon>
        <taxon>Lachnobacterium</taxon>
    </lineage>
</organism>
<reference evidence="1 2" key="1">
    <citation type="submission" date="2016-10" db="EMBL/GenBank/DDBJ databases">
        <authorList>
            <person name="de Groot N.N."/>
        </authorList>
    </citation>
    <scope>NUCLEOTIDE SEQUENCE [LARGE SCALE GENOMIC DNA]</scope>
    <source>
        <strain evidence="1 2">DSM 14045</strain>
    </source>
</reference>
<dbReference type="EMBL" id="FNPG01000021">
    <property type="protein sequence ID" value="SDY54797.1"/>
    <property type="molecule type" value="Genomic_DNA"/>
</dbReference>
<proteinExistence type="predicted"/>
<sequence>MNLQVLKKKGVTLILLFCVTISLGSIGVSAKSLEDSFKGWADIVGAGTAKTGASYYRKYAYAQTRGYYKKHYVRSMIGKGKNDPDSKRIWSNGNVRAECHTVKIICDGGPWNFKTAYAYYGH</sequence>
<dbReference type="AlphaFoldDB" id="A0A1H3KRJ9"/>
<dbReference type="OrthoDB" id="2084415at2"/>
<protein>
    <recommendedName>
        <fullName evidence="3">Bacteriocin (Lactococcin_972)</fullName>
    </recommendedName>
</protein>
<keyword evidence="2" id="KW-1185">Reference proteome</keyword>